<evidence type="ECO:0000256" key="8">
    <source>
        <dbReference type="SAM" id="MobiDB-lite"/>
    </source>
</evidence>
<keyword evidence="2 6" id="KW-0698">rRNA processing</keyword>
<dbReference type="GO" id="GO:0000463">
    <property type="term" value="P:maturation of LSU-rRNA from tricistronic rRNA transcript (SSU-rRNA, 5.8S rRNA, LSU-rRNA)"/>
    <property type="evidence" value="ECO:0007669"/>
    <property type="project" value="UniProtKB-UniRule"/>
</dbReference>
<accession>A0A383WP85</accession>
<evidence type="ECO:0000256" key="7">
    <source>
        <dbReference type="PROSITE-ProRule" id="PRU00221"/>
    </source>
</evidence>
<dbReference type="Gene3D" id="2.130.10.10">
    <property type="entry name" value="YVTN repeat-like/Quinoprotein amine dehydrogenase"/>
    <property type="match status" value="1"/>
</dbReference>
<dbReference type="InterPro" id="IPR028598">
    <property type="entry name" value="BOP1/Erb1"/>
</dbReference>
<dbReference type="PROSITE" id="PS50294">
    <property type="entry name" value="WD_REPEATS_REGION"/>
    <property type="match status" value="1"/>
</dbReference>
<dbReference type="SMART" id="SM00320">
    <property type="entry name" value="WD40"/>
    <property type="match status" value="6"/>
</dbReference>
<dbReference type="InterPro" id="IPR019775">
    <property type="entry name" value="WD40_repeat_CS"/>
</dbReference>
<dbReference type="InterPro" id="IPR001680">
    <property type="entry name" value="WD40_rpt"/>
</dbReference>
<dbReference type="STRING" id="3088.A0A383WP85"/>
<dbReference type="Pfam" id="PF00400">
    <property type="entry name" value="WD40"/>
    <property type="match status" value="4"/>
</dbReference>
<keyword evidence="1 6" id="KW-0690">Ribosome biogenesis</keyword>
<sequence length="743" mass="82467">MPKRPKAQAVQPEPAPQSSSEEEQDEQPLGEELDLSSEEEFADDEGASEEGEEEEQSEDDDEAAAEDGADEDIRQAIAEYYQAASEQRRPADATGNGVPAETSGREHESSGRPLDPGSDSSEDERPSRNTIGDVPLVWYKDEDHIGYDAQGAKIGKSQRGDKLEQLLARNDSRKALRTIYDAYNDEDIVLSKEELRMIMRIRKGQFPHVEVNPYEPYLDYFSGDVDPTPIINAPEPKRRFIPSKHEEAKIVKLVRAIRKGWIKTGKAKRAQQQQPQVYLLWGDDDQADSAKTGSHLTYIPPAKPKLPGHEESYNPPKEYVPTEEEKAGWELLPPEERPGYVPQAFECLRHVPLYANFIKERFERCLDLYLCPRVRKKRMFIDPKTLVPKLPKPQDLQPFPQTLALRFSGHTSRVRCIAPHPSGQWLASGSDDGTVRLWEVATGRCSAKWTLGEPIMSVGWCPNAALQLLGAAVGKRLVLLLSGLGGEEVEAAARAACKVPAAAAAGGEQQQQQLARWESRPDGGLELHTQHPVRQITWHARGDYFASVAPTGATQAVLVHQLSRHSTQNPFRKNRGRVQRVAFHPLKPFFFVATQNAVRIYNLAKQALAKKLLGGSGVISAMAVHPSGDHVIVGSEDKRLAWYDLDLSTSPYKALRYHSYAVRGAAFHSTYPLFASSSDDGTAHVFHGRVYADLMTNPLIVPVKILRGHKVVDSAGVLDCAFHPTQPWLFTAGADGDVLLFCN</sequence>
<feature type="compositionally biased region" description="Acidic residues" evidence="8">
    <location>
        <begin position="20"/>
        <end position="70"/>
    </location>
</feature>
<keyword evidence="11" id="KW-1185">Reference proteome</keyword>
<dbReference type="EMBL" id="FNXT01001361">
    <property type="protein sequence ID" value="SZX79245.1"/>
    <property type="molecule type" value="Genomic_DNA"/>
</dbReference>
<comment type="subcellular location">
    <subcellularLocation>
        <location evidence="6">Nucleus</location>
        <location evidence="6">Nucleolus</location>
    </subcellularLocation>
    <subcellularLocation>
        <location evidence="6">Nucleus</location>
        <location evidence="6">Nucleoplasm</location>
    </subcellularLocation>
</comment>
<keyword evidence="5 6" id="KW-0539">Nucleus</keyword>
<dbReference type="PROSITE" id="PS50082">
    <property type="entry name" value="WD_REPEATS_2"/>
    <property type="match status" value="1"/>
</dbReference>
<keyword evidence="3 7" id="KW-0853">WD repeat</keyword>
<evidence type="ECO:0000313" key="10">
    <source>
        <dbReference type="EMBL" id="SZX79245.1"/>
    </source>
</evidence>
<dbReference type="HAMAP" id="MF_03027">
    <property type="entry name" value="BOP1"/>
    <property type="match status" value="1"/>
</dbReference>
<feature type="repeat" description="WD" evidence="7">
    <location>
        <begin position="407"/>
        <end position="448"/>
    </location>
</feature>
<organism evidence="10 11">
    <name type="scientific">Tetradesmus obliquus</name>
    <name type="common">Green alga</name>
    <name type="synonym">Acutodesmus obliquus</name>
    <dbReference type="NCBI Taxonomy" id="3088"/>
    <lineage>
        <taxon>Eukaryota</taxon>
        <taxon>Viridiplantae</taxon>
        <taxon>Chlorophyta</taxon>
        <taxon>core chlorophytes</taxon>
        <taxon>Chlorophyceae</taxon>
        <taxon>CS clade</taxon>
        <taxon>Sphaeropleales</taxon>
        <taxon>Scenedesmaceae</taxon>
        <taxon>Tetradesmus</taxon>
    </lineage>
</organism>
<comment type="similarity">
    <text evidence="6">Belongs to the WD repeat BOP1/ERB1 family.</text>
</comment>
<dbReference type="InterPro" id="IPR036322">
    <property type="entry name" value="WD40_repeat_dom_sf"/>
</dbReference>
<dbReference type="GO" id="GO:0005654">
    <property type="term" value="C:nucleoplasm"/>
    <property type="evidence" value="ECO:0007669"/>
    <property type="project" value="UniProtKB-SubCell"/>
</dbReference>
<keyword evidence="4" id="KW-0677">Repeat</keyword>
<evidence type="ECO:0000256" key="5">
    <source>
        <dbReference type="ARBA" id="ARBA00023242"/>
    </source>
</evidence>
<gene>
    <name evidence="10" type="ORF">BQ4739_LOCUS19527</name>
</gene>
<dbReference type="FunFam" id="2.130.10.10:FF:000061">
    <property type="entry name" value="Ribosome biogenesis protein BOP1 homolog"/>
    <property type="match status" value="1"/>
</dbReference>
<evidence type="ECO:0000256" key="2">
    <source>
        <dbReference type="ARBA" id="ARBA00022552"/>
    </source>
</evidence>
<dbReference type="GO" id="GO:0043021">
    <property type="term" value="F:ribonucleoprotein complex binding"/>
    <property type="evidence" value="ECO:0007669"/>
    <property type="project" value="UniProtKB-UniRule"/>
</dbReference>
<evidence type="ECO:0000256" key="4">
    <source>
        <dbReference type="ARBA" id="ARBA00022737"/>
    </source>
</evidence>
<name>A0A383WP85_TETOB</name>
<evidence type="ECO:0000256" key="3">
    <source>
        <dbReference type="ARBA" id="ARBA00022574"/>
    </source>
</evidence>
<dbReference type="InterPro" id="IPR012953">
    <property type="entry name" value="BOP1_N_dom"/>
</dbReference>
<dbReference type="SMART" id="SM01035">
    <property type="entry name" value="BOP1NT"/>
    <property type="match status" value="1"/>
</dbReference>
<evidence type="ECO:0000313" key="11">
    <source>
        <dbReference type="Proteomes" id="UP000256970"/>
    </source>
</evidence>
<comment type="function">
    <text evidence="6">Required for maturation of ribosomal RNAs and formation of the large ribosomal subunit.</text>
</comment>
<dbReference type="PANTHER" id="PTHR17605:SF0">
    <property type="entry name" value="RIBOSOME BIOGENESIS PROTEIN BOP1"/>
    <property type="match status" value="1"/>
</dbReference>
<dbReference type="PANTHER" id="PTHR17605">
    <property type="entry name" value="RIBOSOME BIOGENESIS PROTEIN BOP1 BLOCK OF PROLIFERATION 1 PROTEIN"/>
    <property type="match status" value="1"/>
</dbReference>
<evidence type="ECO:0000256" key="1">
    <source>
        <dbReference type="ARBA" id="ARBA00022517"/>
    </source>
</evidence>
<dbReference type="GO" id="GO:0030687">
    <property type="term" value="C:preribosome, large subunit precursor"/>
    <property type="evidence" value="ECO:0007669"/>
    <property type="project" value="UniProtKB-UniRule"/>
</dbReference>
<dbReference type="GO" id="GO:0000466">
    <property type="term" value="P:maturation of 5.8S rRNA from tricistronic rRNA transcript (SSU-rRNA, 5.8S rRNA, LSU-rRNA)"/>
    <property type="evidence" value="ECO:0007669"/>
    <property type="project" value="UniProtKB-UniRule"/>
</dbReference>
<dbReference type="Pfam" id="PF08145">
    <property type="entry name" value="BOP1NT"/>
    <property type="match status" value="1"/>
</dbReference>
<evidence type="ECO:0000256" key="6">
    <source>
        <dbReference type="HAMAP-Rule" id="MF_03027"/>
    </source>
</evidence>
<dbReference type="SUPFAM" id="SSF50978">
    <property type="entry name" value="WD40 repeat-like"/>
    <property type="match status" value="1"/>
</dbReference>
<protein>
    <recommendedName>
        <fullName evidence="6">Ribosome biogenesis protein BOP1 homolog</fullName>
    </recommendedName>
</protein>
<proteinExistence type="inferred from homology"/>
<evidence type="ECO:0000259" key="9">
    <source>
        <dbReference type="SMART" id="SM01035"/>
    </source>
</evidence>
<dbReference type="AlphaFoldDB" id="A0A383WP85"/>
<dbReference type="PROSITE" id="PS00678">
    <property type="entry name" value="WD_REPEATS_1"/>
    <property type="match status" value="1"/>
</dbReference>
<feature type="compositionally biased region" description="Low complexity" evidence="8">
    <location>
        <begin position="7"/>
        <end position="19"/>
    </location>
</feature>
<feature type="region of interest" description="Disordered" evidence="8">
    <location>
        <begin position="1"/>
        <end position="133"/>
    </location>
</feature>
<reference evidence="10 11" key="1">
    <citation type="submission" date="2016-10" db="EMBL/GenBank/DDBJ databases">
        <authorList>
            <person name="Cai Z."/>
        </authorList>
    </citation>
    <scope>NUCLEOTIDE SEQUENCE [LARGE SCALE GENOMIC DNA]</scope>
</reference>
<dbReference type="GO" id="GO:0070545">
    <property type="term" value="C:PeBoW complex"/>
    <property type="evidence" value="ECO:0007669"/>
    <property type="project" value="TreeGrafter"/>
</dbReference>
<feature type="domain" description="BOP1 N-terminal" evidence="9">
    <location>
        <begin position="139"/>
        <end position="400"/>
    </location>
</feature>
<dbReference type="Proteomes" id="UP000256970">
    <property type="component" value="Unassembled WGS sequence"/>
</dbReference>
<feature type="region of interest" description="Disordered" evidence="8">
    <location>
        <begin position="291"/>
        <end position="313"/>
    </location>
</feature>
<dbReference type="InterPro" id="IPR015943">
    <property type="entry name" value="WD40/YVTN_repeat-like_dom_sf"/>
</dbReference>